<feature type="transmembrane region" description="Helical" evidence="1">
    <location>
        <begin position="204"/>
        <end position="223"/>
    </location>
</feature>
<keyword evidence="1" id="KW-1133">Transmembrane helix</keyword>
<organism evidence="2 3">
    <name type="scientific">Paraburkholderia phenoliruptrix BR3459a</name>
    <dbReference type="NCBI Taxonomy" id="1229205"/>
    <lineage>
        <taxon>Bacteria</taxon>
        <taxon>Pseudomonadati</taxon>
        <taxon>Pseudomonadota</taxon>
        <taxon>Betaproteobacteria</taxon>
        <taxon>Burkholderiales</taxon>
        <taxon>Burkholderiaceae</taxon>
        <taxon>Paraburkholderia</taxon>
    </lineage>
</organism>
<accession>K0E1M7</accession>
<feature type="transmembrane region" description="Helical" evidence="1">
    <location>
        <begin position="181"/>
        <end position="198"/>
    </location>
</feature>
<geneLocation type="plasmid" evidence="2 3">
    <name>pSYMBR3459</name>
</geneLocation>
<proteinExistence type="predicted"/>
<dbReference type="Proteomes" id="UP000010105">
    <property type="component" value="Plasmid pSYMBR3459"/>
</dbReference>
<evidence type="ECO:0000313" key="3">
    <source>
        <dbReference type="Proteomes" id="UP000010105"/>
    </source>
</evidence>
<feature type="transmembrane region" description="Helical" evidence="1">
    <location>
        <begin position="88"/>
        <end position="109"/>
    </location>
</feature>
<feature type="transmembrane region" description="Helical" evidence="1">
    <location>
        <begin position="47"/>
        <end position="66"/>
    </location>
</feature>
<keyword evidence="2" id="KW-0614">Plasmid</keyword>
<gene>
    <name evidence="2" type="ORF">BUPH_08195</name>
</gene>
<keyword evidence="1" id="KW-0472">Membrane</keyword>
<evidence type="ECO:0000256" key="1">
    <source>
        <dbReference type="SAM" id="Phobius"/>
    </source>
</evidence>
<feature type="transmembrane region" description="Helical" evidence="1">
    <location>
        <begin position="146"/>
        <end position="169"/>
    </location>
</feature>
<dbReference type="KEGG" id="bpx:BUPH_08195"/>
<reference evidence="2 3" key="1">
    <citation type="journal article" date="2012" name="J. Bacteriol.">
        <title>Complete Genome Sequence of Burkholderia phenoliruptrix BR3459a (CLA1), a Heat-Tolerant, Nitrogen-Fixing Symbiont of Mimosa flocculosa.</title>
        <authorList>
            <person name="de Oliveira Cunha C."/>
            <person name="Goda Zuleta L.F."/>
            <person name="Paula de Almeida L.G."/>
            <person name="Prioli Ciapina L."/>
            <person name="Lustrino Borges W."/>
            <person name="Pitard R.M."/>
            <person name="Baldani J.I."/>
            <person name="Straliotto R."/>
            <person name="de Faria S.M."/>
            <person name="Hungria M."/>
            <person name="Sousa Cavada B."/>
            <person name="Mercante F.M."/>
            <person name="Ribeiro de Vasconcelos A.T."/>
        </authorList>
    </citation>
    <scope>NUCLEOTIDE SEQUENCE [LARGE SCALE GENOMIC DNA]</scope>
    <source>
        <strain evidence="2 3">BR3459a</strain>
        <plasmid evidence="2 3">pSYMBR3459</plasmid>
    </source>
</reference>
<dbReference type="HOGENOM" id="CLU_722949_0_0_4"/>
<sequence length="382" mass="42155">MHCRLTRSSHTNGLSFEWTEFIHVGGDSMASINAPVRKPTLPEALRNIVIVYGLTVLSAVVVNWFVRTVPIGPWTHAQVDQFFWLDNVAWQLFALWWIILIAVSDFFPFSEIRAGVVRGVVVIASGWILGWLTAKAVYASGLGAGWLFPIIGNIYFFLAFFSFTGENWVVAGMAPRRKFTILLALIAGLSYVVGSSSIRWIPAWWFPFVQVGTSTGLLSYLTRGMKQPGKSVAQMCILALVVLACTWVSSLLGIWTFTPSPVSPFWSSGTYTSDNVWLLFFMVGCSINFGLPILTQNWPFRYVRMPFGGLLACAFYIGLGAVITVVLKQLVGVVFSSMNEALSFAYMGVNWSIGLCLVFGLGASRPYLWAGQETAGTWEGVS</sequence>
<dbReference type="PATRIC" id="fig|1229205.11.peg.7071"/>
<evidence type="ECO:0008006" key="4">
    <source>
        <dbReference type="Google" id="ProtNLM"/>
    </source>
</evidence>
<feature type="transmembrane region" description="Helical" evidence="1">
    <location>
        <begin position="277"/>
        <end position="295"/>
    </location>
</feature>
<name>K0E1M7_9BURK</name>
<dbReference type="eggNOG" id="ENOG5032K5M">
    <property type="taxonomic scope" value="Bacteria"/>
</dbReference>
<evidence type="ECO:0000313" key="2">
    <source>
        <dbReference type="EMBL" id="AFT90333.1"/>
    </source>
</evidence>
<keyword evidence="1" id="KW-0812">Transmembrane</keyword>
<protein>
    <recommendedName>
        <fullName evidence="4">Transmembrane protein</fullName>
    </recommendedName>
</protein>
<dbReference type="EMBL" id="CP003865">
    <property type="protein sequence ID" value="AFT90333.1"/>
    <property type="molecule type" value="Genomic_DNA"/>
</dbReference>
<feature type="transmembrane region" description="Helical" evidence="1">
    <location>
        <begin position="116"/>
        <end position="134"/>
    </location>
</feature>
<feature type="transmembrane region" description="Helical" evidence="1">
    <location>
        <begin position="235"/>
        <end position="257"/>
    </location>
</feature>
<feature type="transmembrane region" description="Helical" evidence="1">
    <location>
        <begin position="307"/>
        <end position="331"/>
    </location>
</feature>
<feature type="transmembrane region" description="Helical" evidence="1">
    <location>
        <begin position="343"/>
        <end position="363"/>
    </location>
</feature>
<dbReference type="AlphaFoldDB" id="K0E1M7"/>